<dbReference type="PROSITE" id="PS51257">
    <property type="entry name" value="PROKAR_LIPOPROTEIN"/>
    <property type="match status" value="1"/>
</dbReference>
<evidence type="ECO:0000256" key="1">
    <source>
        <dbReference type="SAM" id="SignalP"/>
    </source>
</evidence>
<dbReference type="Proteomes" id="UP001198461">
    <property type="component" value="Unassembled WGS sequence"/>
</dbReference>
<dbReference type="EMBL" id="JAIWYE010000012">
    <property type="protein sequence ID" value="MCA4703076.1"/>
    <property type="molecule type" value="Genomic_DNA"/>
</dbReference>
<organism evidence="2 3">
    <name type="scientific">Bacteroides xylanisolvens</name>
    <dbReference type="NCBI Taxonomy" id="371601"/>
    <lineage>
        <taxon>Bacteria</taxon>
        <taxon>Pseudomonadati</taxon>
        <taxon>Bacteroidota</taxon>
        <taxon>Bacteroidia</taxon>
        <taxon>Bacteroidales</taxon>
        <taxon>Bacteroidaceae</taxon>
        <taxon>Bacteroides</taxon>
    </lineage>
</organism>
<comment type="caution">
    <text evidence="2">The sequence shown here is derived from an EMBL/GenBank/DDBJ whole genome shotgun (WGS) entry which is preliminary data.</text>
</comment>
<evidence type="ECO:0008006" key="4">
    <source>
        <dbReference type="Google" id="ProtNLM"/>
    </source>
</evidence>
<sequence length="323" mass="37270">MMNKLTNIVCLLATVFVVACTKDYVEPEFKIKTFGVYASFFAHGQGGPNVNPTYQQTFKLEAMMDISQGFQSHEWSFWKDQKGGEGDPVWIKMDDGVKFIKKNADLGWGSIPDYTPYLDLSLQPTNNQDNLVFYFEKGGRYSVKIKNVYDTQIEYMIHETDPVFNDNVNTYHKAELMESGKYLVERDYVFEIYDTLAIDFRVYEDEECRMEVDLESVFKRDSILTVQQGKVLYFKDATGTTKYNSGTSRQWSWSYYSAIDEIPPTSFPSVEPSISTDPVAKFTFTDKGHFRVNLTVKRDENPEIPKLPITQKSEVLPLKIKVE</sequence>
<protein>
    <recommendedName>
        <fullName evidence="4">DUF5007 domain-containing protein</fullName>
    </recommendedName>
</protein>
<dbReference type="RefSeq" id="WP_151934330.1">
    <property type="nucleotide sequence ID" value="NZ_JAIWXB010000011.1"/>
</dbReference>
<proteinExistence type="predicted"/>
<keyword evidence="1" id="KW-0732">Signal</keyword>
<feature type="signal peptide" evidence="1">
    <location>
        <begin position="1"/>
        <end position="19"/>
    </location>
</feature>
<evidence type="ECO:0000313" key="2">
    <source>
        <dbReference type="EMBL" id="MCA4703076.1"/>
    </source>
</evidence>
<gene>
    <name evidence="2" type="ORF">LD004_05540</name>
</gene>
<name>A0AAW4SW45_9BACE</name>
<accession>A0AAW4SW45</accession>
<feature type="chain" id="PRO_5043374896" description="DUF5007 domain-containing protein" evidence="1">
    <location>
        <begin position="20"/>
        <end position="323"/>
    </location>
</feature>
<evidence type="ECO:0000313" key="3">
    <source>
        <dbReference type="Proteomes" id="UP001198461"/>
    </source>
</evidence>
<dbReference type="AlphaFoldDB" id="A0AAW4SW45"/>
<reference evidence="2" key="1">
    <citation type="submission" date="2023-08" db="EMBL/GenBank/DDBJ databases">
        <title>Mucin Metabolism Genes Underlie the Key Renovations of Bacteroides xylanisolvens Genomes in Captive Great Apes.</title>
        <authorList>
            <person name="Nishida A.H."/>
        </authorList>
    </citation>
    <scope>NUCLEOTIDE SEQUENCE</scope>
    <source>
        <strain evidence="2">P13.H9</strain>
    </source>
</reference>